<organism evidence="4 5">
    <name type="scientific">Tenggerimyces flavus</name>
    <dbReference type="NCBI Taxonomy" id="1708749"/>
    <lineage>
        <taxon>Bacteria</taxon>
        <taxon>Bacillati</taxon>
        <taxon>Actinomycetota</taxon>
        <taxon>Actinomycetes</taxon>
        <taxon>Propionibacteriales</taxon>
        <taxon>Nocardioidaceae</taxon>
        <taxon>Tenggerimyces</taxon>
    </lineage>
</organism>
<dbReference type="InterPro" id="IPR051159">
    <property type="entry name" value="Hexapeptide_acetyltransf"/>
</dbReference>
<comment type="similarity">
    <text evidence="1">Belongs to the transferase hexapeptide repeat family.</text>
</comment>
<sequence length="541" mass="58607">MAVGSGPQHHDVAPWGFFREATDEERAAQLAFQAELATRGDVELAEDVFVSPHADVYPKRLRIGAGSYIAAHAYVMEDVTLGERCTLNPYAVARGLVQTGDDVRIGAHASLLGFNHGIAPDRRVDQQPTVTKGITIGDDVWIGSNAVVVDGVTIGSHAVIGAGAVVTKDVPEWAVMGGNPARLIRDRRASRSGSAPGLRERLTAFADLARSQATDVLDRCWHDDEGHYVDRPGATQTVRAWCDAVEIADLLLSGAPPHRSGAEIAAQLRSLQDSKSGLVPEYGDDAQPSLDNGTALYHILCVGYALQILDSRFPEPIHAVAGLEPEELIARLNALPWTTRAWGAGAWIDAFGTGLHRNRDDFAVGGAAETLFGWLLTRASPWHGMWGSPDPKAEWLQVVNGFYRLTRGTFAQFGLPVPYPERAVDTSLAHAASPGYVVNACNVLDVIHPLWLCAKQTSHRRREGEEWARSQLDAALTRWQDGAGFAFAPARGTDAQLTPGLQGTEMWLAIIWLLADYLGESEALGYRPRGVHRPEPASTWP</sequence>
<dbReference type="GO" id="GO:0016746">
    <property type="term" value="F:acyltransferase activity"/>
    <property type="evidence" value="ECO:0007669"/>
    <property type="project" value="UniProtKB-KW"/>
</dbReference>
<dbReference type="PROSITE" id="PS00101">
    <property type="entry name" value="HEXAPEP_TRANSFERASES"/>
    <property type="match status" value="1"/>
</dbReference>
<dbReference type="EMBL" id="JBHRZH010000061">
    <property type="protein sequence ID" value="MFC3766798.1"/>
    <property type="molecule type" value="Genomic_DNA"/>
</dbReference>
<evidence type="ECO:0000313" key="4">
    <source>
        <dbReference type="EMBL" id="MFC3766798.1"/>
    </source>
</evidence>
<protein>
    <submittedName>
        <fullName evidence="4">Acyltransferase</fullName>
    </submittedName>
</protein>
<dbReference type="Gene3D" id="2.160.10.10">
    <property type="entry name" value="Hexapeptide repeat proteins"/>
    <property type="match status" value="1"/>
</dbReference>
<dbReference type="InterPro" id="IPR011004">
    <property type="entry name" value="Trimer_LpxA-like_sf"/>
</dbReference>
<dbReference type="RefSeq" id="WP_205116284.1">
    <property type="nucleotide sequence ID" value="NZ_JAFBCM010000001.1"/>
</dbReference>
<dbReference type="PANTHER" id="PTHR23416">
    <property type="entry name" value="SIALIC ACID SYNTHASE-RELATED"/>
    <property type="match status" value="1"/>
</dbReference>
<gene>
    <name evidence="4" type="ORF">ACFOUW_38635</name>
</gene>
<dbReference type="SUPFAM" id="SSF51161">
    <property type="entry name" value="Trimeric LpxA-like enzymes"/>
    <property type="match status" value="1"/>
</dbReference>
<accession>A0ABV7YPH9</accession>
<keyword evidence="5" id="KW-1185">Reference proteome</keyword>
<evidence type="ECO:0000256" key="2">
    <source>
        <dbReference type="ARBA" id="ARBA00022679"/>
    </source>
</evidence>
<evidence type="ECO:0000256" key="3">
    <source>
        <dbReference type="ARBA" id="ARBA00022737"/>
    </source>
</evidence>
<dbReference type="InterPro" id="IPR001451">
    <property type="entry name" value="Hexapep"/>
</dbReference>
<dbReference type="InterPro" id="IPR018357">
    <property type="entry name" value="Hexapep_transf_CS"/>
</dbReference>
<keyword evidence="2" id="KW-0808">Transferase</keyword>
<keyword evidence="4" id="KW-0012">Acyltransferase</keyword>
<reference evidence="5" key="1">
    <citation type="journal article" date="2019" name="Int. J. Syst. Evol. Microbiol.">
        <title>The Global Catalogue of Microorganisms (GCM) 10K type strain sequencing project: providing services to taxonomists for standard genome sequencing and annotation.</title>
        <authorList>
            <consortium name="The Broad Institute Genomics Platform"/>
            <consortium name="The Broad Institute Genome Sequencing Center for Infectious Disease"/>
            <person name="Wu L."/>
            <person name="Ma J."/>
        </authorList>
    </citation>
    <scope>NUCLEOTIDE SEQUENCE [LARGE SCALE GENOMIC DNA]</scope>
    <source>
        <strain evidence="5">CGMCC 4.7241</strain>
    </source>
</reference>
<dbReference type="CDD" id="cd04647">
    <property type="entry name" value="LbH_MAT_like"/>
    <property type="match status" value="1"/>
</dbReference>
<evidence type="ECO:0000313" key="5">
    <source>
        <dbReference type="Proteomes" id="UP001595699"/>
    </source>
</evidence>
<evidence type="ECO:0000256" key="1">
    <source>
        <dbReference type="ARBA" id="ARBA00007274"/>
    </source>
</evidence>
<dbReference type="Proteomes" id="UP001595699">
    <property type="component" value="Unassembled WGS sequence"/>
</dbReference>
<keyword evidence="3" id="KW-0677">Repeat</keyword>
<comment type="caution">
    <text evidence="4">The sequence shown here is derived from an EMBL/GenBank/DDBJ whole genome shotgun (WGS) entry which is preliminary data.</text>
</comment>
<proteinExistence type="inferred from homology"/>
<name>A0ABV7YPH9_9ACTN</name>
<dbReference type="PANTHER" id="PTHR23416:SF23">
    <property type="entry name" value="ACETYLTRANSFERASE C18B11.09C-RELATED"/>
    <property type="match status" value="1"/>
</dbReference>
<dbReference type="Pfam" id="PF00132">
    <property type="entry name" value="Hexapep"/>
    <property type="match status" value="1"/>
</dbReference>